<feature type="chain" id="PRO_5039560235" evidence="5">
    <location>
        <begin position="21"/>
        <end position="1444"/>
    </location>
</feature>
<dbReference type="GO" id="GO:0016798">
    <property type="term" value="F:hydrolase activity, acting on glycosyl bonds"/>
    <property type="evidence" value="ECO:0007669"/>
    <property type="project" value="UniProtKB-KW"/>
</dbReference>
<evidence type="ECO:0000256" key="3">
    <source>
        <dbReference type="ARBA" id="ARBA00023326"/>
    </source>
</evidence>
<dbReference type="Proteomes" id="UP000219688">
    <property type="component" value="Unassembled WGS sequence"/>
</dbReference>
<dbReference type="GO" id="GO:0016491">
    <property type="term" value="F:oxidoreductase activity"/>
    <property type="evidence" value="ECO:0007669"/>
    <property type="project" value="InterPro"/>
</dbReference>
<dbReference type="SUPFAM" id="SSF49503">
    <property type="entry name" value="Cupredoxins"/>
    <property type="match status" value="3"/>
</dbReference>
<evidence type="ECO:0000259" key="6">
    <source>
        <dbReference type="PROSITE" id="PS50853"/>
    </source>
</evidence>
<dbReference type="PANTHER" id="PTHR48267">
    <property type="entry name" value="CUPREDOXIN SUPERFAMILY PROTEIN"/>
    <property type="match status" value="1"/>
</dbReference>
<dbReference type="CDD" id="cd00063">
    <property type="entry name" value="FN3"/>
    <property type="match status" value="1"/>
</dbReference>
<keyword evidence="2" id="KW-0378">Hydrolase</keyword>
<keyword evidence="5" id="KW-0732">Signal</keyword>
<dbReference type="PROSITE" id="PS50853">
    <property type="entry name" value="FN3"/>
    <property type="match status" value="1"/>
</dbReference>
<comment type="similarity">
    <text evidence="1">Belongs to the multicopper oxidase family.</text>
</comment>
<feature type="signal peptide" evidence="5">
    <location>
        <begin position="1"/>
        <end position="20"/>
    </location>
</feature>
<evidence type="ECO:0000313" key="8">
    <source>
        <dbReference type="Proteomes" id="UP000219688"/>
    </source>
</evidence>
<evidence type="ECO:0000313" key="7">
    <source>
        <dbReference type="EMBL" id="SOC54640.1"/>
    </source>
</evidence>
<dbReference type="CDD" id="cd13844">
    <property type="entry name" value="CuRO_1_BOD_CotA_like"/>
    <property type="match status" value="1"/>
</dbReference>
<evidence type="ECO:0000256" key="4">
    <source>
        <dbReference type="SAM" id="MobiDB-lite"/>
    </source>
</evidence>
<name>A0A285VKM7_9MICO</name>
<accession>A0A285VKM7</accession>
<dbReference type="Pfam" id="PF07731">
    <property type="entry name" value="Cu-oxidase_2"/>
    <property type="match status" value="1"/>
</dbReference>
<protein>
    <submittedName>
        <fullName evidence="7">Multicopper oxidase</fullName>
    </submittedName>
</protein>
<dbReference type="InterPro" id="IPR045087">
    <property type="entry name" value="Cu-oxidase_fam"/>
</dbReference>
<keyword evidence="3" id="KW-0119">Carbohydrate metabolism</keyword>
<sequence>MTIRSGVAALATLAVLSVGAGNVSATAGPPGISDASSSGVITAPTDDPADDLRRSYEQKAAQAKEKKEQRITQEDREAAAARALQDGALNPLMVAAAADPAAPGEAPRYFSHPNYANSPLPDLATTPGAETVVGNPLQDRLYATDAASDVLVVLSSPLTDGFLTEFRTWNQANPDAGLASAGKTFHAYVLRPTGSGEQHTVIFDSGALTVPTLTDPAVGEMVTWPVANLPVQTGDLVAWYGQGIPLDVDTGTDSVRHPVPAAAQPIQDGVVDLADGASYPVYPQDRTYSFAAATAAPDQTTISGGIRKFVDDLTTPDVAVPDTTTYPGSDYYEIGLVEYEQQLHSDLPPTTLRGYVQLNGGTGEPSYLGPAIVAQKDRPVRITFRNQLPTGLDGNLFLPVDTTVMGSGMTADGHEATAAEPGMVDGQNPMCTVTAGDGSMKIGMVQNGHCYAENRATLHLHGGITPWISDGTPHQWITPADEGTAYPEGVSVENVPDMPDPGPGAQTFFYTNAQSARLMFYHDHAWGITRLNVYAGEAAPYIITDATEAQLVADGVLPGAADTIPLVFQDKTFVPDAAQLAEQDETWNSQAWGDEGDLWLPHVYSPAQNPGDASGVNAYGRWAYGPWFWPPTQNVEFGPEPNPYYDAACDPDLGWCEPELMPGTPYNSMGMEAFMDTPVVNGTAYPTTTLEAKPYRFRILNAANDRFFNLSLYQAVDADGVTCDADNPTPVAESTLEACTEVALNPAEVEAALTDTTVFPTPVAGTEGPDWLVVGTEGGFLPAPVEVPAHPTTWVNDPTVFNAGNVDQHSLLVAPAERFDVVVDLTDYAGQTLIVYNDAPAAFPARDARYDYYTGNADLRDSGGAPSTLPGYGPNTRTLMQIKVEAPTEPAAAFDLTALQDAFAHQADGSGVFESGQKPIIVGQGAYNSAYGTAFQANGPLAGLVQIFSTALTFDRLVDPDLDTTDASTIEATAGAPFGTSDVNTRLTMNLRPKMIQDEMGEAFEHEYGRMSGFLGVETPNAQAGLQNMILSPYTSPPTEILDGVELPPGMEATPLSTADDGSQIWKFTHNGVDTHPIHFHLYDVQLLNRVGWDGIVRKPEATELGWKDTVRISPLEDTIVALRPIIPPVPDAWEGLPNSIRLIDPSMPEGAWLANTTAQEAAGLPIFAFNPDGEPIDIRNHYVNFGWEYVLHCHILSHEEMDMMHAQVVGIAPEHPDQGVTSVVGNGRNRANLIAWTDTSKNETAFVVERRVRGSAGAWTTIATVDSETLGVLGYVPGGGEATGDVLEYRDVVGTTSTLYDYQVYAVNTVGDVWDYSNPNLNEIPAGGGFPTLTLDSRGGAGQPSVTTVNTPSETAATAVAAGKKRADVTVTWKDNSTNETGFLVQRSTTANFSLNVVNATVASPTVSLTQSLARGQTYYYRVLAFNDTHQSAWSSTATVTTP</sequence>
<evidence type="ECO:0000256" key="1">
    <source>
        <dbReference type="ARBA" id="ARBA00010609"/>
    </source>
</evidence>
<dbReference type="InterPro" id="IPR036116">
    <property type="entry name" value="FN3_sf"/>
</dbReference>
<dbReference type="GO" id="GO:0005507">
    <property type="term" value="F:copper ion binding"/>
    <property type="evidence" value="ECO:0007669"/>
    <property type="project" value="InterPro"/>
</dbReference>
<dbReference type="InterPro" id="IPR011706">
    <property type="entry name" value="Cu-oxidase_C"/>
</dbReference>
<dbReference type="Gene3D" id="2.60.40.10">
    <property type="entry name" value="Immunoglobulins"/>
    <property type="match status" value="2"/>
</dbReference>
<dbReference type="SUPFAM" id="SSF49265">
    <property type="entry name" value="Fibronectin type III"/>
    <property type="match status" value="1"/>
</dbReference>
<dbReference type="InterPro" id="IPR003961">
    <property type="entry name" value="FN3_dom"/>
</dbReference>
<dbReference type="InterPro" id="IPR013783">
    <property type="entry name" value="Ig-like_fold"/>
</dbReference>
<organism evidence="7 8">
    <name type="scientific">Ornithinimicrobium cerasi</name>
    <dbReference type="NCBI Taxonomy" id="2248773"/>
    <lineage>
        <taxon>Bacteria</taxon>
        <taxon>Bacillati</taxon>
        <taxon>Actinomycetota</taxon>
        <taxon>Actinomycetes</taxon>
        <taxon>Micrococcales</taxon>
        <taxon>Ornithinimicrobiaceae</taxon>
        <taxon>Ornithinimicrobium</taxon>
    </lineage>
</organism>
<feature type="region of interest" description="Disordered" evidence="4">
    <location>
        <begin position="28"/>
        <end position="51"/>
    </location>
</feature>
<keyword evidence="8" id="KW-1185">Reference proteome</keyword>
<feature type="domain" description="Fibronectin type-III" evidence="6">
    <location>
        <begin position="1352"/>
        <end position="1444"/>
    </location>
</feature>
<dbReference type="InterPro" id="IPR008972">
    <property type="entry name" value="Cupredoxin"/>
</dbReference>
<proteinExistence type="inferred from homology"/>
<dbReference type="GO" id="GO:0000272">
    <property type="term" value="P:polysaccharide catabolic process"/>
    <property type="evidence" value="ECO:0007669"/>
    <property type="project" value="UniProtKB-KW"/>
</dbReference>
<keyword evidence="3" id="KW-0624">Polysaccharide degradation</keyword>
<dbReference type="PANTHER" id="PTHR48267:SF1">
    <property type="entry name" value="BILIRUBIN OXIDASE"/>
    <property type="match status" value="1"/>
</dbReference>
<dbReference type="EMBL" id="OBQK01000003">
    <property type="protein sequence ID" value="SOC54640.1"/>
    <property type="molecule type" value="Genomic_DNA"/>
</dbReference>
<keyword evidence="2" id="KW-0326">Glycosidase</keyword>
<dbReference type="Gene3D" id="2.60.40.420">
    <property type="entry name" value="Cupredoxins - blue copper proteins"/>
    <property type="match status" value="3"/>
</dbReference>
<dbReference type="RefSeq" id="WP_097187603.1">
    <property type="nucleotide sequence ID" value="NZ_OBQK01000003.1"/>
</dbReference>
<gene>
    <name evidence="7" type="ORF">SAMN05421879_103279</name>
</gene>
<reference evidence="8" key="1">
    <citation type="submission" date="2017-08" db="EMBL/GenBank/DDBJ databases">
        <authorList>
            <person name="Varghese N."/>
            <person name="Submissions S."/>
        </authorList>
    </citation>
    <scope>NUCLEOTIDE SEQUENCE [LARGE SCALE GENOMIC DNA]</scope>
    <source>
        <strain evidence="8">USBA17B2</strain>
    </source>
</reference>
<evidence type="ECO:0000256" key="5">
    <source>
        <dbReference type="SAM" id="SignalP"/>
    </source>
</evidence>
<evidence type="ECO:0000256" key="2">
    <source>
        <dbReference type="ARBA" id="ARBA00023295"/>
    </source>
</evidence>